<dbReference type="SMART" id="SM00248">
    <property type="entry name" value="ANK"/>
    <property type="match status" value="6"/>
</dbReference>
<reference evidence="5" key="1">
    <citation type="journal article" date="2023" name="Mol. Phylogenet. Evol.">
        <title>Genome-scale phylogeny and comparative genomics of the fungal order Sordariales.</title>
        <authorList>
            <person name="Hensen N."/>
            <person name="Bonometti L."/>
            <person name="Westerberg I."/>
            <person name="Brannstrom I.O."/>
            <person name="Guillou S."/>
            <person name="Cros-Aarteil S."/>
            <person name="Calhoun S."/>
            <person name="Haridas S."/>
            <person name="Kuo A."/>
            <person name="Mondo S."/>
            <person name="Pangilinan J."/>
            <person name="Riley R."/>
            <person name="LaButti K."/>
            <person name="Andreopoulos B."/>
            <person name="Lipzen A."/>
            <person name="Chen C."/>
            <person name="Yan M."/>
            <person name="Daum C."/>
            <person name="Ng V."/>
            <person name="Clum A."/>
            <person name="Steindorff A."/>
            <person name="Ohm R.A."/>
            <person name="Martin F."/>
            <person name="Silar P."/>
            <person name="Natvig D.O."/>
            <person name="Lalanne C."/>
            <person name="Gautier V."/>
            <person name="Ament-Velasquez S.L."/>
            <person name="Kruys A."/>
            <person name="Hutchinson M.I."/>
            <person name="Powell A.J."/>
            <person name="Barry K."/>
            <person name="Miller A.N."/>
            <person name="Grigoriev I.V."/>
            <person name="Debuchy R."/>
            <person name="Gladieux P."/>
            <person name="Hiltunen Thoren M."/>
            <person name="Johannesson H."/>
        </authorList>
    </citation>
    <scope>NUCLEOTIDE SEQUENCE</scope>
    <source>
        <strain evidence="5">CBS 333.67</strain>
    </source>
</reference>
<evidence type="ECO:0000256" key="3">
    <source>
        <dbReference type="PROSITE-ProRule" id="PRU00023"/>
    </source>
</evidence>
<reference evidence="5" key="2">
    <citation type="submission" date="2023-06" db="EMBL/GenBank/DDBJ databases">
        <authorList>
            <consortium name="Lawrence Berkeley National Laboratory"/>
            <person name="Mondo S.J."/>
            <person name="Hensen N."/>
            <person name="Bonometti L."/>
            <person name="Westerberg I."/>
            <person name="Brannstrom I.O."/>
            <person name="Guillou S."/>
            <person name="Cros-Aarteil S."/>
            <person name="Calhoun S."/>
            <person name="Haridas S."/>
            <person name="Kuo A."/>
            <person name="Pangilinan J."/>
            <person name="Riley R."/>
            <person name="Labutti K."/>
            <person name="Andreopoulos B."/>
            <person name="Lipzen A."/>
            <person name="Chen C."/>
            <person name="Yanf M."/>
            <person name="Daum C."/>
            <person name="Ng V."/>
            <person name="Clum A."/>
            <person name="Steindorff A."/>
            <person name="Ohm R."/>
            <person name="Martin F."/>
            <person name="Silar P."/>
            <person name="Natvig D."/>
            <person name="Lalanne C."/>
            <person name="Gautier V."/>
            <person name="Ament-Velasquez S.L."/>
            <person name="Kruys A."/>
            <person name="Hutchinson M.I."/>
            <person name="Powell A.J."/>
            <person name="Barry K."/>
            <person name="Miller A.N."/>
            <person name="Grigoriev I.V."/>
            <person name="Debuchy R."/>
            <person name="Gladieux P."/>
            <person name="Thoren M.H."/>
            <person name="Johannesson H."/>
        </authorList>
    </citation>
    <scope>NUCLEOTIDE SEQUENCE</scope>
    <source>
        <strain evidence="5">CBS 333.67</strain>
    </source>
</reference>
<comment type="caution">
    <text evidence="5">The sequence shown here is derived from an EMBL/GenBank/DDBJ whole genome shotgun (WGS) entry which is preliminary data.</text>
</comment>
<feature type="compositionally biased region" description="Low complexity" evidence="4">
    <location>
        <begin position="371"/>
        <end position="383"/>
    </location>
</feature>
<dbReference type="Pfam" id="PF00023">
    <property type="entry name" value="Ank"/>
    <property type="match status" value="2"/>
</dbReference>
<evidence type="ECO:0000313" key="6">
    <source>
        <dbReference type="Proteomes" id="UP001273166"/>
    </source>
</evidence>
<dbReference type="InterPro" id="IPR036770">
    <property type="entry name" value="Ankyrin_rpt-contain_sf"/>
</dbReference>
<feature type="repeat" description="ANK" evidence="3">
    <location>
        <begin position="409"/>
        <end position="441"/>
    </location>
</feature>
<keyword evidence="1" id="KW-0677">Repeat</keyword>
<feature type="region of interest" description="Disordered" evidence="4">
    <location>
        <begin position="366"/>
        <end position="392"/>
    </location>
</feature>
<keyword evidence="6" id="KW-1185">Reference proteome</keyword>
<keyword evidence="2 3" id="KW-0040">ANK repeat</keyword>
<evidence type="ECO:0000313" key="5">
    <source>
        <dbReference type="EMBL" id="KAK3303641.1"/>
    </source>
</evidence>
<feature type="region of interest" description="Disordered" evidence="4">
    <location>
        <begin position="498"/>
        <end position="531"/>
    </location>
</feature>
<gene>
    <name evidence="5" type="ORF">B0T15DRAFT_496179</name>
</gene>
<dbReference type="PANTHER" id="PTHR24189">
    <property type="entry name" value="MYOTROPHIN"/>
    <property type="match status" value="1"/>
</dbReference>
<feature type="region of interest" description="Disordered" evidence="4">
    <location>
        <begin position="544"/>
        <end position="588"/>
    </location>
</feature>
<proteinExistence type="predicted"/>
<feature type="compositionally biased region" description="Basic and acidic residues" evidence="4">
    <location>
        <begin position="569"/>
        <end position="588"/>
    </location>
</feature>
<sequence length="588" mass="65173">MQERPARLSPEPVKDDDEQPVFDEVYDLLWQAIEQHDVNIVRQLLHRFISIYPFLLTWQDKEGAMPRLVTVAARSGAVGVLEVFLEYHSCRESPSRSLHDDDDVRRPFFTTLNAACQAAQTGAVRYLLDLDPPQAEQRDETVRLLLNRGADATVVLKDDDQTVRATVLTMAMLSGSPRVIKWLVEAGASLDVKIERNSTLLHLGCQHHNAAAVRTLLDLGAASNLTTPDSGGRLPLHTAVDWVTFQQVKYVEHPSHKPICMPSIHETVALLLSDDKMRRATLNAKDVLGRTPLHLAAGSFRYIPVLRQLLDHGADPSIRSFDGDSLLHAILSSSTWQYSTESTFNYREREVHIDEALFRRLLRPPVPMHDTTTTTTTTNNTTNHPDVDLPDQADPITTTTTLVNEPDSQGNTPLHLAAAAWLERSIAILLHLGADPRARNHAGNTPAHLAAQIPVLPPLPPPPHNHITAGDDEDDDSILTEALAMQDRVMALLRLPPQTQTQTQSHQSEKDSTLTLTRGGGESGGGGGRVFVKARALREGAARELRRIDDDDDEEEEKEELPIEAGEMGVKHDSRHTTESRETIKNIS</sequence>
<dbReference type="InterPro" id="IPR050745">
    <property type="entry name" value="Multifunctional_regulatory"/>
</dbReference>
<dbReference type="AlphaFoldDB" id="A0AAJ0GPD0"/>
<dbReference type="EMBL" id="JAUDZG010000006">
    <property type="protein sequence ID" value="KAK3303641.1"/>
    <property type="molecule type" value="Genomic_DNA"/>
</dbReference>
<dbReference type="RefSeq" id="XP_062719421.1">
    <property type="nucleotide sequence ID" value="XM_062867164.1"/>
</dbReference>
<name>A0AAJ0GPD0_9PEZI</name>
<dbReference type="InterPro" id="IPR002110">
    <property type="entry name" value="Ankyrin_rpt"/>
</dbReference>
<dbReference type="GeneID" id="87885993"/>
<dbReference type="PROSITE" id="PS50088">
    <property type="entry name" value="ANK_REPEAT"/>
    <property type="match status" value="2"/>
</dbReference>
<dbReference type="PROSITE" id="PS50297">
    <property type="entry name" value="ANK_REP_REGION"/>
    <property type="match status" value="2"/>
</dbReference>
<organism evidence="5 6">
    <name type="scientific">Chaetomium strumarium</name>
    <dbReference type="NCBI Taxonomy" id="1170767"/>
    <lineage>
        <taxon>Eukaryota</taxon>
        <taxon>Fungi</taxon>
        <taxon>Dikarya</taxon>
        <taxon>Ascomycota</taxon>
        <taxon>Pezizomycotina</taxon>
        <taxon>Sordariomycetes</taxon>
        <taxon>Sordariomycetidae</taxon>
        <taxon>Sordariales</taxon>
        <taxon>Chaetomiaceae</taxon>
        <taxon>Chaetomium</taxon>
    </lineage>
</organism>
<dbReference type="Proteomes" id="UP001273166">
    <property type="component" value="Unassembled WGS sequence"/>
</dbReference>
<feature type="repeat" description="ANK" evidence="3">
    <location>
        <begin position="288"/>
        <end position="321"/>
    </location>
</feature>
<dbReference type="PANTHER" id="PTHR24189:SF50">
    <property type="entry name" value="ANKYRIN REPEAT AND SOCS BOX PROTEIN 2"/>
    <property type="match status" value="1"/>
</dbReference>
<feature type="compositionally biased region" description="Acidic residues" evidence="4">
    <location>
        <begin position="550"/>
        <end position="559"/>
    </location>
</feature>
<dbReference type="SUPFAM" id="SSF48403">
    <property type="entry name" value="Ankyrin repeat"/>
    <property type="match status" value="1"/>
</dbReference>
<dbReference type="Gene3D" id="1.25.40.20">
    <property type="entry name" value="Ankyrin repeat-containing domain"/>
    <property type="match status" value="2"/>
</dbReference>
<evidence type="ECO:0000256" key="4">
    <source>
        <dbReference type="SAM" id="MobiDB-lite"/>
    </source>
</evidence>
<evidence type="ECO:0000256" key="2">
    <source>
        <dbReference type="ARBA" id="ARBA00023043"/>
    </source>
</evidence>
<protein>
    <submittedName>
        <fullName evidence="5">Ankyrin repeat-containing domain protein</fullName>
    </submittedName>
</protein>
<evidence type="ECO:0000256" key="1">
    <source>
        <dbReference type="ARBA" id="ARBA00022737"/>
    </source>
</evidence>
<accession>A0AAJ0GPD0</accession>
<dbReference type="Pfam" id="PF12796">
    <property type="entry name" value="Ank_2"/>
    <property type="match status" value="1"/>
</dbReference>
<feature type="compositionally biased region" description="Gly residues" evidence="4">
    <location>
        <begin position="518"/>
        <end position="529"/>
    </location>
</feature>